<dbReference type="EMBL" id="QGGY01000010">
    <property type="protein sequence ID" value="PWJ74076.1"/>
    <property type="molecule type" value="Genomic_DNA"/>
</dbReference>
<proteinExistence type="predicted"/>
<evidence type="ECO:0000259" key="6">
    <source>
        <dbReference type="Pfam" id="PF12698"/>
    </source>
</evidence>
<evidence type="ECO:0000256" key="4">
    <source>
        <dbReference type="ARBA" id="ARBA00023136"/>
    </source>
</evidence>
<keyword evidence="2 5" id="KW-0812">Transmembrane</keyword>
<evidence type="ECO:0000313" key="8">
    <source>
        <dbReference type="Proteomes" id="UP000245412"/>
    </source>
</evidence>
<feature type="transmembrane region" description="Helical" evidence="5">
    <location>
        <begin position="247"/>
        <end position="266"/>
    </location>
</feature>
<name>A0AB73T1V7_9FIRM</name>
<keyword evidence="4 5" id="KW-0472">Membrane</keyword>
<dbReference type="Pfam" id="PF12698">
    <property type="entry name" value="ABC2_membrane_3"/>
    <property type="match status" value="1"/>
</dbReference>
<evidence type="ECO:0000256" key="1">
    <source>
        <dbReference type="ARBA" id="ARBA00004141"/>
    </source>
</evidence>
<evidence type="ECO:0000256" key="5">
    <source>
        <dbReference type="SAM" id="Phobius"/>
    </source>
</evidence>
<dbReference type="GO" id="GO:0140359">
    <property type="term" value="F:ABC-type transporter activity"/>
    <property type="evidence" value="ECO:0007669"/>
    <property type="project" value="InterPro"/>
</dbReference>
<organism evidence="7 8">
    <name type="scientific">Murimonas intestini</name>
    <dbReference type="NCBI Taxonomy" id="1337051"/>
    <lineage>
        <taxon>Bacteria</taxon>
        <taxon>Bacillati</taxon>
        <taxon>Bacillota</taxon>
        <taxon>Clostridia</taxon>
        <taxon>Lachnospirales</taxon>
        <taxon>Lachnospiraceae</taxon>
        <taxon>Murimonas</taxon>
    </lineage>
</organism>
<comment type="caution">
    <text evidence="7">The sequence shown here is derived from an EMBL/GenBank/DDBJ whole genome shotgun (WGS) entry which is preliminary data.</text>
</comment>
<feature type="transmembrane region" description="Helical" evidence="5">
    <location>
        <begin position="287"/>
        <end position="317"/>
    </location>
</feature>
<dbReference type="AlphaFoldDB" id="A0AB73T1V7"/>
<feature type="transmembrane region" description="Helical" evidence="5">
    <location>
        <begin position="12"/>
        <end position="31"/>
    </location>
</feature>
<reference evidence="7 8" key="1">
    <citation type="submission" date="2018-05" db="EMBL/GenBank/DDBJ databases">
        <authorList>
            <person name="Goeker M."/>
            <person name="Huntemann M."/>
            <person name="Clum A."/>
            <person name="Pillay M."/>
            <person name="Palaniappan K."/>
            <person name="Varghese N."/>
            <person name="Mikhailova N."/>
            <person name="Stamatis D."/>
            <person name="Reddy T."/>
            <person name="Daum C."/>
            <person name="Shapiro N."/>
            <person name="Ivanova N."/>
            <person name="Kyrpides N."/>
            <person name="Woyke T."/>
        </authorList>
    </citation>
    <scope>NUCLEOTIDE SEQUENCE [LARGE SCALE GENOMIC DNA]</scope>
    <source>
        <strain evidence="7 8">DSM 26524</strain>
    </source>
</reference>
<feature type="transmembrane region" description="Helical" evidence="5">
    <location>
        <begin position="359"/>
        <end position="377"/>
    </location>
</feature>
<protein>
    <submittedName>
        <fullName evidence="7">ABC-2 family transporter</fullName>
    </submittedName>
</protein>
<sequence length="448" mass="51268">MFLSLFWKECRQLLRSITFYLYLVILVLFYFSQLSTFTPLVKPQPGMKSYGADYAVDKKDIMDGTLGKLAYCFYTNSYTAYPMGFYKSVKLDEDEAARVAEIIEKDTGMDKNEITQFMQKYFNAEADVNEGPEVFTENYGPDNYDMESYDPENFDDESYEAQPSDDFERRMQFWPDIPAVEGLTYDEFEKQMKEIDGLIGGGSDFAPSRLYMNAEKELTFEDLQKEYEDTLYKDKISNAYAREFCDYLGLMLAILPVFLSATRALRDRRAKAAEVIYARKVSSAAVILSRYLATLLFALLPVIVLGAMVTVQCIYYGRGLGVDVDAFAFLKHIFGWLMPTAMTALSVGFFFTELTDSPIAVLVQGIWWMASNFMAFGKGTLEGSFGLNLIPRWNTCGKYEKFTEQLPDLITNRIFYAAIALLLLAGTIIVYELKRKGKWEVPWKRASK</sequence>
<evidence type="ECO:0000256" key="3">
    <source>
        <dbReference type="ARBA" id="ARBA00022989"/>
    </source>
</evidence>
<dbReference type="RefSeq" id="WP_109747414.1">
    <property type="nucleotide sequence ID" value="NZ_JANKBI010000009.1"/>
</dbReference>
<evidence type="ECO:0000313" key="7">
    <source>
        <dbReference type="EMBL" id="PWJ74076.1"/>
    </source>
</evidence>
<dbReference type="Proteomes" id="UP000245412">
    <property type="component" value="Unassembled WGS sequence"/>
</dbReference>
<gene>
    <name evidence="7" type="ORF">C7383_110116</name>
</gene>
<keyword evidence="8" id="KW-1185">Reference proteome</keyword>
<feature type="transmembrane region" description="Helical" evidence="5">
    <location>
        <begin position="414"/>
        <end position="433"/>
    </location>
</feature>
<dbReference type="InterPro" id="IPR013525">
    <property type="entry name" value="ABC2_TM"/>
</dbReference>
<comment type="subcellular location">
    <subcellularLocation>
        <location evidence="1">Membrane</location>
        <topology evidence="1">Multi-pass membrane protein</topology>
    </subcellularLocation>
</comment>
<feature type="transmembrane region" description="Helical" evidence="5">
    <location>
        <begin position="329"/>
        <end position="352"/>
    </location>
</feature>
<feature type="domain" description="ABC-2 type transporter transmembrane" evidence="6">
    <location>
        <begin position="214"/>
        <end position="374"/>
    </location>
</feature>
<accession>A0AB73T1V7</accession>
<dbReference type="GO" id="GO:0016020">
    <property type="term" value="C:membrane"/>
    <property type="evidence" value="ECO:0007669"/>
    <property type="project" value="UniProtKB-SubCell"/>
</dbReference>
<keyword evidence="3 5" id="KW-1133">Transmembrane helix</keyword>
<evidence type="ECO:0000256" key="2">
    <source>
        <dbReference type="ARBA" id="ARBA00022692"/>
    </source>
</evidence>